<keyword evidence="2" id="KW-0378">Hydrolase</keyword>
<evidence type="ECO:0000259" key="1">
    <source>
        <dbReference type="Pfam" id="PF01612"/>
    </source>
</evidence>
<dbReference type="AlphaFoldDB" id="A0AAN8IFZ1"/>
<name>A0AAN8IFZ1_TRICO</name>
<dbReference type="InterPro" id="IPR052408">
    <property type="entry name" value="Exonuclease_MUT-7-like"/>
</dbReference>
<dbReference type="InterPro" id="IPR036397">
    <property type="entry name" value="RNaseH_sf"/>
</dbReference>
<dbReference type="PANTHER" id="PTHR47765">
    <property type="entry name" value="3'-5' EXONUCLEASE DOMAIN-CONTAINING PROTEIN"/>
    <property type="match status" value="1"/>
</dbReference>
<evidence type="ECO:0000313" key="2">
    <source>
        <dbReference type="EMBL" id="KAK5968448.1"/>
    </source>
</evidence>
<dbReference type="GO" id="GO:0003676">
    <property type="term" value="F:nucleic acid binding"/>
    <property type="evidence" value="ECO:0007669"/>
    <property type="project" value="InterPro"/>
</dbReference>
<dbReference type="Proteomes" id="UP001331761">
    <property type="component" value="Unassembled WGS sequence"/>
</dbReference>
<protein>
    <submittedName>
        <fullName evidence="2">3'-5' exonuclease domain-containing protein</fullName>
    </submittedName>
</protein>
<keyword evidence="3" id="KW-1185">Reference proteome</keyword>
<feature type="domain" description="3'-5' exonuclease" evidence="1">
    <location>
        <begin position="275"/>
        <end position="390"/>
    </location>
</feature>
<sequence length="411" mass="47866">MEAFRVATAKHTSYLKLFKEIFCLDDTELLNFIKEEINSMIDRHMFKEAMDVVEEFDLYHEYDLHAFVIPCLLQDKLSAVVKYIEKDRKMQERFVSYLDSFVGLSECDVIERLREYKDSQIMTMQYDRFTGKTIEKMIYRLTNELDLSVESVAPNLLRARKEGDLRFKAQSRFVNCDLNDDAYFGHISETLREGDERLQMYFINFLTAQRNFEDAVRWVVYCNIPHARLPRRLQEYIRNMPEVLREAELNISRLEARALDVGEDDAELMPGYPIIMISTWKQLSALTNKLMDETHIGIDSEWKPKITSHCENIALLQLATKDAVYLVDFCSLKMPNDVGEDYMGSFLRTLLCGPSVKIGFDLTNDMRALFSGAAMSHLRSITDDLRNVVCIKMMVENVSLVSSLKEFPRKS</sequence>
<keyword evidence="2" id="KW-0269">Exonuclease</keyword>
<dbReference type="SUPFAM" id="SSF53098">
    <property type="entry name" value="Ribonuclease H-like"/>
    <property type="match status" value="1"/>
</dbReference>
<dbReference type="PANTHER" id="PTHR47765:SF2">
    <property type="entry name" value="EXONUCLEASE MUT-7 HOMOLOG"/>
    <property type="match status" value="1"/>
</dbReference>
<gene>
    <name evidence="2" type="ORF">GCK32_012893</name>
</gene>
<proteinExistence type="predicted"/>
<dbReference type="Pfam" id="PF01612">
    <property type="entry name" value="DNA_pol_A_exo1"/>
    <property type="match status" value="1"/>
</dbReference>
<reference evidence="2 3" key="1">
    <citation type="submission" date="2019-10" db="EMBL/GenBank/DDBJ databases">
        <title>Assembly and Annotation for the nematode Trichostrongylus colubriformis.</title>
        <authorList>
            <person name="Martin J."/>
        </authorList>
    </citation>
    <scope>NUCLEOTIDE SEQUENCE [LARGE SCALE GENOMIC DNA]</scope>
    <source>
        <strain evidence="2">G859</strain>
        <tissue evidence="2">Whole worm</tissue>
    </source>
</reference>
<dbReference type="InterPro" id="IPR012337">
    <property type="entry name" value="RNaseH-like_sf"/>
</dbReference>
<organism evidence="2 3">
    <name type="scientific">Trichostrongylus colubriformis</name>
    <name type="common">Black scour worm</name>
    <dbReference type="NCBI Taxonomy" id="6319"/>
    <lineage>
        <taxon>Eukaryota</taxon>
        <taxon>Metazoa</taxon>
        <taxon>Ecdysozoa</taxon>
        <taxon>Nematoda</taxon>
        <taxon>Chromadorea</taxon>
        <taxon>Rhabditida</taxon>
        <taxon>Rhabditina</taxon>
        <taxon>Rhabditomorpha</taxon>
        <taxon>Strongyloidea</taxon>
        <taxon>Trichostrongylidae</taxon>
        <taxon>Trichostrongylus</taxon>
    </lineage>
</organism>
<dbReference type="GO" id="GO:0006139">
    <property type="term" value="P:nucleobase-containing compound metabolic process"/>
    <property type="evidence" value="ECO:0007669"/>
    <property type="project" value="InterPro"/>
</dbReference>
<accession>A0AAN8IFZ1</accession>
<dbReference type="InterPro" id="IPR002562">
    <property type="entry name" value="3'-5'_exonuclease_dom"/>
</dbReference>
<dbReference type="GO" id="GO:0008408">
    <property type="term" value="F:3'-5' exonuclease activity"/>
    <property type="evidence" value="ECO:0007669"/>
    <property type="project" value="InterPro"/>
</dbReference>
<dbReference type="Gene3D" id="3.30.420.10">
    <property type="entry name" value="Ribonuclease H-like superfamily/Ribonuclease H"/>
    <property type="match status" value="1"/>
</dbReference>
<keyword evidence="2" id="KW-0540">Nuclease</keyword>
<evidence type="ECO:0000313" key="3">
    <source>
        <dbReference type="Proteomes" id="UP001331761"/>
    </source>
</evidence>
<dbReference type="EMBL" id="WIXE01021363">
    <property type="protein sequence ID" value="KAK5968448.1"/>
    <property type="molecule type" value="Genomic_DNA"/>
</dbReference>
<comment type="caution">
    <text evidence="2">The sequence shown here is derived from an EMBL/GenBank/DDBJ whole genome shotgun (WGS) entry which is preliminary data.</text>
</comment>